<accession>A0A9W6UD82</accession>
<proteinExistence type="predicted"/>
<keyword evidence="3" id="KW-1185">Reference proteome</keyword>
<organism evidence="2 3">
    <name type="scientific">Phytophthora fragariaefolia</name>
    <dbReference type="NCBI Taxonomy" id="1490495"/>
    <lineage>
        <taxon>Eukaryota</taxon>
        <taxon>Sar</taxon>
        <taxon>Stramenopiles</taxon>
        <taxon>Oomycota</taxon>
        <taxon>Peronosporomycetes</taxon>
        <taxon>Peronosporales</taxon>
        <taxon>Peronosporaceae</taxon>
        <taxon>Phytophthora</taxon>
    </lineage>
</organism>
<reference evidence="2" key="1">
    <citation type="submission" date="2023-04" db="EMBL/GenBank/DDBJ databases">
        <title>Phytophthora fragariaefolia NBRC 109709.</title>
        <authorList>
            <person name="Ichikawa N."/>
            <person name="Sato H."/>
            <person name="Tonouchi N."/>
        </authorList>
    </citation>
    <scope>NUCLEOTIDE SEQUENCE</scope>
    <source>
        <strain evidence="2">NBRC 109709</strain>
    </source>
</reference>
<protein>
    <submittedName>
        <fullName evidence="2">Unnamed protein product</fullName>
    </submittedName>
</protein>
<dbReference type="AlphaFoldDB" id="A0A9W6UD82"/>
<dbReference type="EMBL" id="BSXT01000604">
    <property type="protein sequence ID" value="GMF30811.1"/>
    <property type="molecule type" value="Genomic_DNA"/>
</dbReference>
<dbReference type="OrthoDB" id="122988at2759"/>
<evidence type="ECO:0000256" key="1">
    <source>
        <dbReference type="SAM" id="MobiDB-lite"/>
    </source>
</evidence>
<dbReference type="Proteomes" id="UP001165121">
    <property type="component" value="Unassembled WGS sequence"/>
</dbReference>
<gene>
    <name evidence="2" type="ORF">Pfra01_000690100</name>
</gene>
<evidence type="ECO:0000313" key="2">
    <source>
        <dbReference type="EMBL" id="GMF30811.1"/>
    </source>
</evidence>
<evidence type="ECO:0000313" key="3">
    <source>
        <dbReference type="Proteomes" id="UP001165121"/>
    </source>
</evidence>
<feature type="region of interest" description="Disordered" evidence="1">
    <location>
        <begin position="28"/>
        <end position="104"/>
    </location>
</feature>
<comment type="caution">
    <text evidence="2">The sequence shown here is derived from an EMBL/GenBank/DDBJ whole genome shotgun (WGS) entry which is preliminary data.</text>
</comment>
<name>A0A9W6UD82_9STRA</name>
<sequence>MLLSAIPFDPKGLVLSVASPIKARFEQRVTRMEQGGATKESATPEGKTKNKDRKKQKQKEEKSKKTRRRFREDAENAQTEQAPEILEVKPGTEKAELTRSDSATSSLSPSAIVEMFHLQDDEHVYPVAVTAVRYLVENEISGDFYHVRARQRKQQTLVDHAMHRRSSLAETHAKIREGSSKTEFWACWAILQRDGEKAVIVMVLGIMAGMSWMDALNLRSGELASSTSAVDHILCAYSASSNRSRQNLFLLIKYPKQHQNALINTIV</sequence>
<feature type="compositionally biased region" description="Basic and acidic residues" evidence="1">
    <location>
        <begin position="86"/>
        <end position="99"/>
    </location>
</feature>